<dbReference type="STRING" id="644282.Deba_2912"/>
<evidence type="ECO:0000259" key="9">
    <source>
        <dbReference type="SMART" id="SM01390"/>
    </source>
</evidence>
<gene>
    <name evidence="7" type="primary">rpsD</name>
    <name evidence="10" type="ordered locus">Deba_2912</name>
</gene>
<keyword evidence="4 7" id="KW-0689">Ribosomal protein</keyword>
<dbReference type="PANTHER" id="PTHR11831:SF4">
    <property type="entry name" value="SMALL RIBOSOMAL SUBUNIT PROTEIN US4M"/>
    <property type="match status" value="1"/>
</dbReference>
<dbReference type="PROSITE" id="PS50889">
    <property type="entry name" value="S4"/>
    <property type="match status" value="1"/>
</dbReference>
<dbReference type="FunFam" id="3.10.290.10:FF:000001">
    <property type="entry name" value="30S ribosomal protein S4"/>
    <property type="match status" value="1"/>
</dbReference>
<comment type="function">
    <text evidence="7">With S5 and S12 plays an important role in translational accuracy.</text>
</comment>
<evidence type="ECO:0000313" key="10">
    <source>
        <dbReference type="EMBL" id="ADK86265.1"/>
    </source>
</evidence>
<dbReference type="Pfam" id="PF00163">
    <property type="entry name" value="Ribosomal_S4"/>
    <property type="match status" value="1"/>
</dbReference>
<dbReference type="Proteomes" id="UP000009047">
    <property type="component" value="Chromosome"/>
</dbReference>
<dbReference type="GO" id="GO:0015935">
    <property type="term" value="C:small ribosomal subunit"/>
    <property type="evidence" value="ECO:0007669"/>
    <property type="project" value="InterPro"/>
</dbReference>
<dbReference type="eggNOG" id="COG0522">
    <property type="taxonomic scope" value="Bacteria"/>
</dbReference>
<dbReference type="EMBL" id="CP002085">
    <property type="protein sequence ID" value="ADK86265.1"/>
    <property type="molecule type" value="Genomic_DNA"/>
</dbReference>
<dbReference type="Gene3D" id="3.10.290.10">
    <property type="entry name" value="RNA-binding S4 domain"/>
    <property type="match status" value="1"/>
</dbReference>
<dbReference type="InterPro" id="IPR005709">
    <property type="entry name" value="Ribosomal_uS4_bac-type"/>
</dbReference>
<dbReference type="OrthoDB" id="9803672at2"/>
<keyword evidence="11" id="KW-1185">Reference proteome</keyword>
<evidence type="ECO:0000259" key="8">
    <source>
        <dbReference type="SMART" id="SM00363"/>
    </source>
</evidence>
<dbReference type="SUPFAM" id="SSF55174">
    <property type="entry name" value="Alpha-L RNA-binding motif"/>
    <property type="match status" value="1"/>
</dbReference>
<accession>E1QKQ6</accession>
<name>E1QKQ6_DESB2</name>
<evidence type="ECO:0000256" key="7">
    <source>
        <dbReference type="HAMAP-Rule" id="MF_01306"/>
    </source>
</evidence>
<dbReference type="GO" id="GO:0003735">
    <property type="term" value="F:structural constituent of ribosome"/>
    <property type="evidence" value="ECO:0007669"/>
    <property type="project" value="InterPro"/>
</dbReference>
<keyword evidence="2 7" id="KW-0699">rRNA-binding</keyword>
<feature type="domain" description="Small ribosomal subunit protein uS4 N-terminal" evidence="9">
    <location>
        <begin position="3"/>
        <end position="98"/>
    </location>
</feature>
<evidence type="ECO:0000256" key="2">
    <source>
        <dbReference type="ARBA" id="ARBA00022730"/>
    </source>
</evidence>
<dbReference type="CDD" id="cd00165">
    <property type="entry name" value="S4"/>
    <property type="match status" value="1"/>
</dbReference>
<evidence type="ECO:0000256" key="3">
    <source>
        <dbReference type="ARBA" id="ARBA00022884"/>
    </source>
</evidence>
<dbReference type="GO" id="GO:0019843">
    <property type="term" value="F:rRNA binding"/>
    <property type="evidence" value="ECO:0007669"/>
    <property type="project" value="UniProtKB-UniRule"/>
</dbReference>
<dbReference type="RefSeq" id="WP_013259703.1">
    <property type="nucleotide sequence ID" value="NC_014365.1"/>
</dbReference>
<dbReference type="HOGENOM" id="CLU_092403_0_2_7"/>
<evidence type="ECO:0000256" key="1">
    <source>
        <dbReference type="ARBA" id="ARBA00007465"/>
    </source>
</evidence>
<dbReference type="KEGG" id="dbr:Deba_2912"/>
<dbReference type="SMART" id="SM00363">
    <property type="entry name" value="S4"/>
    <property type="match status" value="1"/>
</dbReference>
<comment type="subunit">
    <text evidence="7">Part of the 30S ribosomal subunit. Contacts protein S5. The interaction surface between S4 and S5 is involved in control of translational fidelity.</text>
</comment>
<dbReference type="GO" id="GO:0042274">
    <property type="term" value="P:ribosomal small subunit biogenesis"/>
    <property type="evidence" value="ECO:0007669"/>
    <property type="project" value="TreeGrafter"/>
</dbReference>
<dbReference type="Gene3D" id="1.10.1050.10">
    <property type="entry name" value="Ribosomal Protein S4 Delta 41, Chain A, domain 1"/>
    <property type="match status" value="1"/>
</dbReference>
<dbReference type="FunFam" id="1.10.1050.10:FF:000001">
    <property type="entry name" value="30S ribosomal protein S4"/>
    <property type="match status" value="1"/>
</dbReference>
<organism evidence="10 11">
    <name type="scientific">Desulfarculus baarsii (strain ATCC 33931 / DSM 2075 / LMG 7858 / VKM B-1802 / 2st14)</name>
    <dbReference type="NCBI Taxonomy" id="644282"/>
    <lineage>
        <taxon>Bacteria</taxon>
        <taxon>Pseudomonadati</taxon>
        <taxon>Thermodesulfobacteriota</taxon>
        <taxon>Desulfarculia</taxon>
        <taxon>Desulfarculales</taxon>
        <taxon>Desulfarculaceae</taxon>
        <taxon>Desulfarculus</taxon>
    </lineage>
</organism>
<dbReference type="InterPro" id="IPR001912">
    <property type="entry name" value="Ribosomal_uS4_N"/>
</dbReference>
<dbReference type="PANTHER" id="PTHR11831">
    <property type="entry name" value="30S 40S RIBOSOMAL PROTEIN"/>
    <property type="match status" value="1"/>
</dbReference>
<keyword evidence="3 7" id="KW-0694">RNA-binding</keyword>
<dbReference type="HAMAP" id="MF_01306_B">
    <property type="entry name" value="Ribosomal_uS4_B"/>
    <property type="match status" value="1"/>
</dbReference>
<evidence type="ECO:0000256" key="4">
    <source>
        <dbReference type="ARBA" id="ARBA00022980"/>
    </source>
</evidence>
<feature type="domain" description="RNA-binding S4" evidence="8">
    <location>
        <begin position="99"/>
        <end position="161"/>
    </location>
</feature>
<proteinExistence type="inferred from homology"/>
<dbReference type="Pfam" id="PF01479">
    <property type="entry name" value="S4"/>
    <property type="match status" value="1"/>
</dbReference>
<dbReference type="NCBIfam" id="TIGR01017">
    <property type="entry name" value="rpsD_bact"/>
    <property type="match status" value="1"/>
</dbReference>
<dbReference type="NCBIfam" id="NF003717">
    <property type="entry name" value="PRK05327.1"/>
    <property type="match status" value="1"/>
</dbReference>
<keyword evidence="5 7" id="KW-0687">Ribonucleoprotein</keyword>
<evidence type="ECO:0000256" key="5">
    <source>
        <dbReference type="ARBA" id="ARBA00023274"/>
    </source>
</evidence>
<protein>
    <recommendedName>
        <fullName evidence="6 7">Small ribosomal subunit protein uS4</fullName>
    </recommendedName>
</protein>
<dbReference type="SMART" id="SM01390">
    <property type="entry name" value="Ribosomal_S4"/>
    <property type="match status" value="1"/>
</dbReference>
<comment type="function">
    <text evidence="7">One of the primary rRNA binding proteins, it binds directly to 16S rRNA where it nucleates assembly of the body of the 30S subunit.</text>
</comment>
<evidence type="ECO:0000313" key="11">
    <source>
        <dbReference type="Proteomes" id="UP000009047"/>
    </source>
</evidence>
<dbReference type="AlphaFoldDB" id="E1QKQ6"/>
<sequence length="209" mass="24000">MARYRGSVCRLCRREMQKLYLKGDRCYGDKCAVERRTYPPGQHGQGRRGKASDYGIQLREKQKVKRMYGLAENQFRLTYKRASSMHGVTGHNLLQLLERRLDNVVFRLGFANSRTQARQWVRHSHFTVNGHKVNIPSALVKAGDVVAVVQTSRELGQLKEAMEAVARRTIPGWLELDVKDLSGTVKALPTREELTMPMQEQLIVELYSR</sequence>
<dbReference type="InterPro" id="IPR036986">
    <property type="entry name" value="S4_RNA-bd_sf"/>
</dbReference>
<comment type="similarity">
    <text evidence="1 7">Belongs to the universal ribosomal protein uS4 family.</text>
</comment>
<evidence type="ECO:0000256" key="6">
    <source>
        <dbReference type="ARBA" id="ARBA00035254"/>
    </source>
</evidence>
<dbReference type="InterPro" id="IPR002942">
    <property type="entry name" value="S4_RNA-bd"/>
</dbReference>
<dbReference type="GO" id="GO:0006412">
    <property type="term" value="P:translation"/>
    <property type="evidence" value="ECO:0007669"/>
    <property type="project" value="UniProtKB-UniRule"/>
</dbReference>
<reference evidence="10 11" key="1">
    <citation type="journal article" date="2010" name="Stand. Genomic Sci.">
        <title>Complete genome sequence of Desulfarculus baarsii type strain (2st14).</title>
        <authorList>
            <person name="Sun H."/>
            <person name="Spring S."/>
            <person name="Lapidus A."/>
            <person name="Davenport K."/>
            <person name="Del Rio T.G."/>
            <person name="Tice H."/>
            <person name="Nolan M."/>
            <person name="Copeland A."/>
            <person name="Cheng J.F."/>
            <person name="Lucas S."/>
            <person name="Tapia R."/>
            <person name="Goodwin L."/>
            <person name="Pitluck S."/>
            <person name="Ivanova N."/>
            <person name="Pagani I."/>
            <person name="Mavromatis K."/>
            <person name="Ovchinnikova G."/>
            <person name="Pati A."/>
            <person name="Chen A."/>
            <person name="Palaniappan K."/>
            <person name="Hauser L."/>
            <person name="Chang Y.J."/>
            <person name="Jeffries C.D."/>
            <person name="Detter J.C."/>
            <person name="Han C."/>
            <person name="Rohde M."/>
            <person name="Brambilla E."/>
            <person name="Goker M."/>
            <person name="Woyke T."/>
            <person name="Bristow J."/>
            <person name="Eisen J.A."/>
            <person name="Markowitz V."/>
            <person name="Hugenholtz P."/>
            <person name="Kyrpides N.C."/>
            <person name="Klenk H.P."/>
            <person name="Land M."/>
        </authorList>
    </citation>
    <scope>NUCLEOTIDE SEQUENCE [LARGE SCALE GENOMIC DNA]</scope>
    <source>
        <strain evidence="11">ATCC 33931 / DSM 2075 / LMG 7858 / VKM B-1802 / 2st14</strain>
    </source>
</reference>
<dbReference type="InterPro" id="IPR022801">
    <property type="entry name" value="Ribosomal_uS4"/>
</dbReference>